<dbReference type="Gene3D" id="3.40.50.150">
    <property type="entry name" value="Vaccinia Virus protein VP39"/>
    <property type="match status" value="1"/>
</dbReference>
<proteinExistence type="predicted"/>
<dbReference type="SUPFAM" id="SSF53335">
    <property type="entry name" value="S-adenosyl-L-methionine-dependent methyltransferases"/>
    <property type="match status" value="1"/>
</dbReference>
<sequence length="280" mass="31549">MASDSTYVLSRGPAEVTRLILQHFLWKKMYGYVIHPRIPVENPHLRIADIGTGTATWLLEVGESLPETVHLDGFDISLETTPPVGYLPSNMTLYSWNILDPVPQHAIEAYDIVHIRHFILVLDDTKAAIALDHLLQLMKPGGFLQWDEWDLYACRSVARSMSVSTDGHDELKHLTWQIIPHDNHKWITNCSGFLSDASLQIMAQETLETPAHLAWLSQPLIMETILSMKAGLKNQDGDTKEIDQIFFKVQNETKKGIAMNLKGCIVVCKKADAQEARLAD</sequence>
<dbReference type="Proteomes" id="UP000226192">
    <property type="component" value="Unassembled WGS sequence"/>
</dbReference>
<reference evidence="1 2" key="1">
    <citation type="submission" date="2017-06" db="EMBL/GenBank/DDBJ databases">
        <title>Ant-infecting Ophiocordyceps genomes reveal a high diversity of potential behavioral manipulation genes and a possible major role for enterotoxins.</title>
        <authorList>
            <person name="De Bekker C."/>
            <person name="Evans H.C."/>
            <person name="Brachmann A."/>
            <person name="Hughes D.P."/>
        </authorList>
    </citation>
    <scope>NUCLEOTIDE SEQUENCE [LARGE SCALE GENOMIC DNA]</scope>
    <source>
        <strain evidence="1 2">Map64</strain>
    </source>
</reference>
<evidence type="ECO:0008006" key="3">
    <source>
        <dbReference type="Google" id="ProtNLM"/>
    </source>
</evidence>
<evidence type="ECO:0000313" key="2">
    <source>
        <dbReference type="Proteomes" id="UP000226192"/>
    </source>
</evidence>
<dbReference type="AlphaFoldDB" id="A0A2C5XY83"/>
<dbReference type="EMBL" id="NJET01000104">
    <property type="protein sequence ID" value="PHH61417.1"/>
    <property type="molecule type" value="Genomic_DNA"/>
</dbReference>
<accession>A0A2C5XY83</accession>
<keyword evidence="2" id="KW-1185">Reference proteome</keyword>
<dbReference type="InterPro" id="IPR029063">
    <property type="entry name" value="SAM-dependent_MTases_sf"/>
</dbReference>
<evidence type="ECO:0000313" key="1">
    <source>
        <dbReference type="EMBL" id="PHH61417.1"/>
    </source>
</evidence>
<protein>
    <recommendedName>
        <fullName evidence="3">Methyltransferase domain-containing protein</fullName>
    </recommendedName>
</protein>
<gene>
    <name evidence="1" type="ORF">CDD81_388</name>
</gene>
<organism evidence="1 2">
    <name type="scientific">Ophiocordyceps australis</name>
    <dbReference type="NCBI Taxonomy" id="1399860"/>
    <lineage>
        <taxon>Eukaryota</taxon>
        <taxon>Fungi</taxon>
        <taxon>Dikarya</taxon>
        <taxon>Ascomycota</taxon>
        <taxon>Pezizomycotina</taxon>
        <taxon>Sordariomycetes</taxon>
        <taxon>Hypocreomycetidae</taxon>
        <taxon>Hypocreales</taxon>
        <taxon>Ophiocordycipitaceae</taxon>
        <taxon>Ophiocordyceps</taxon>
    </lineage>
</organism>
<dbReference type="Pfam" id="PF13489">
    <property type="entry name" value="Methyltransf_23"/>
    <property type="match status" value="1"/>
</dbReference>
<dbReference type="STRING" id="1399860.A0A2C5XY83"/>
<name>A0A2C5XY83_9HYPO</name>
<comment type="caution">
    <text evidence="1">The sequence shown here is derived from an EMBL/GenBank/DDBJ whole genome shotgun (WGS) entry which is preliminary data.</text>
</comment>
<dbReference type="CDD" id="cd02440">
    <property type="entry name" value="AdoMet_MTases"/>
    <property type="match status" value="1"/>
</dbReference>
<dbReference type="OrthoDB" id="417697at2759"/>